<keyword evidence="4 8" id="KW-0521">NADP</keyword>
<dbReference type="RefSeq" id="WP_220206641.1">
    <property type="nucleotide sequence ID" value="NZ_BNJK01000001.1"/>
</dbReference>
<dbReference type="PANTHER" id="PTHR42879">
    <property type="entry name" value="3-OXOACYL-(ACYL-CARRIER-PROTEIN) REDUCTASE"/>
    <property type="match status" value="1"/>
</dbReference>
<comment type="caution">
    <text evidence="11">The sequence shown here is derived from an EMBL/GenBank/DDBJ whole genome shotgun (WGS) entry which is preliminary data.</text>
</comment>
<dbReference type="FunFam" id="3.40.50.720:FF:000115">
    <property type="entry name" value="3-oxoacyl-[acyl-carrier-protein] reductase FabG"/>
    <property type="match status" value="1"/>
</dbReference>
<evidence type="ECO:0000256" key="5">
    <source>
        <dbReference type="ARBA" id="ARBA00023002"/>
    </source>
</evidence>
<keyword evidence="12" id="KW-1185">Reference proteome</keyword>
<keyword evidence="5 9" id="KW-0560">Oxidoreductase</keyword>
<evidence type="ECO:0000256" key="6">
    <source>
        <dbReference type="ARBA" id="ARBA00048508"/>
    </source>
</evidence>
<sequence length="255" mass="27202">MVNEQRFPLAGRVALVTGSGQGIGRAAAEHLARSGADIIINYRSNAATAAEARASIESIGRRCIAIQADVSQEEAVTRLFSEATQELGPITILVNNAGTTRDKLILQMSLNDFEHVLDSNLRSTFLCTRTALRGMMKARWGRIVNVSSTAGLLGSPGQANYSSSKAAIIALTLSTAREMASRNITANAIAPGYIPTELTANLTEQQRKNIMDTIPLDRFGTVDEVASAICFLCQPDSGYITGQVLTVDGGMSMHI</sequence>
<evidence type="ECO:0000256" key="7">
    <source>
        <dbReference type="PIRSR" id="PIRSR611284-1"/>
    </source>
</evidence>
<dbReference type="InterPro" id="IPR057326">
    <property type="entry name" value="KR_dom"/>
</dbReference>
<evidence type="ECO:0000256" key="1">
    <source>
        <dbReference type="ARBA" id="ARBA00005194"/>
    </source>
</evidence>
<dbReference type="Proteomes" id="UP000597444">
    <property type="component" value="Unassembled WGS sequence"/>
</dbReference>
<protein>
    <recommendedName>
        <fullName evidence="3 9">3-oxoacyl-[acyl-carrier-protein] reductase</fullName>
        <ecNumber evidence="3 9">1.1.1.100</ecNumber>
    </recommendedName>
</protein>
<evidence type="ECO:0000256" key="2">
    <source>
        <dbReference type="ARBA" id="ARBA00006484"/>
    </source>
</evidence>
<feature type="binding site" evidence="8">
    <location>
        <position position="194"/>
    </location>
    <ligand>
        <name>NADP(+)</name>
        <dbReference type="ChEBI" id="CHEBI:58349"/>
    </ligand>
</feature>
<dbReference type="Gene3D" id="3.40.50.720">
    <property type="entry name" value="NAD(P)-binding Rossmann-like Domain"/>
    <property type="match status" value="1"/>
</dbReference>
<name>A0A8J3IVG1_9CHLR</name>
<dbReference type="CDD" id="cd05333">
    <property type="entry name" value="BKR_SDR_c"/>
    <property type="match status" value="1"/>
</dbReference>
<proteinExistence type="inferred from homology"/>
<dbReference type="EMBL" id="BNJK01000001">
    <property type="protein sequence ID" value="GHO95991.1"/>
    <property type="molecule type" value="Genomic_DNA"/>
</dbReference>
<dbReference type="GO" id="GO:0006633">
    <property type="term" value="P:fatty acid biosynthetic process"/>
    <property type="evidence" value="ECO:0007669"/>
    <property type="project" value="UniProtKB-UniPathway"/>
</dbReference>
<dbReference type="NCBIfam" id="TIGR01830">
    <property type="entry name" value="3oxo_ACP_reduc"/>
    <property type="match status" value="1"/>
</dbReference>
<feature type="binding site" evidence="8">
    <location>
        <begin position="161"/>
        <end position="165"/>
    </location>
    <ligand>
        <name>NADP(+)</name>
        <dbReference type="ChEBI" id="CHEBI:58349"/>
    </ligand>
</feature>
<dbReference type="AlphaFoldDB" id="A0A8J3IVG1"/>
<evidence type="ECO:0000259" key="10">
    <source>
        <dbReference type="SMART" id="SM00822"/>
    </source>
</evidence>
<dbReference type="SMART" id="SM00822">
    <property type="entry name" value="PKS_KR"/>
    <property type="match status" value="1"/>
</dbReference>
<dbReference type="PANTHER" id="PTHR42879:SF2">
    <property type="entry name" value="3-OXOACYL-[ACYL-CARRIER-PROTEIN] REDUCTASE FABG"/>
    <property type="match status" value="1"/>
</dbReference>
<dbReference type="InterPro" id="IPR050259">
    <property type="entry name" value="SDR"/>
</dbReference>
<evidence type="ECO:0000313" key="11">
    <source>
        <dbReference type="EMBL" id="GHO95991.1"/>
    </source>
</evidence>
<dbReference type="InterPro" id="IPR002347">
    <property type="entry name" value="SDR_fam"/>
</dbReference>
<reference evidence="11" key="1">
    <citation type="submission" date="2020-10" db="EMBL/GenBank/DDBJ databases">
        <title>Taxonomic study of unclassified bacteria belonging to the class Ktedonobacteria.</title>
        <authorList>
            <person name="Yabe S."/>
            <person name="Wang C.M."/>
            <person name="Zheng Y."/>
            <person name="Sakai Y."/>
            <person name="Cavaletti L."/>
            <person name="Monciardini P."/>
            <person name="Donadio S."/>
        </authorList>
    </citation>
    <scope>NUCLEOTIDE SEQUENCE</scope>
    <source>
        <strain evidence="11">ID150040</strain>
    </source>
</reference>
<keyword evidence="9" id="KW-0275">Fatty acid biosynthesis</keyword>
<feature type="active site" description="Proton acceptor" evidence="7">
    <location>
        <position position="161"/>
    </location>
</feature>
<gene>
    <name evidence="11" type="ORF">KSF_060390</name>
</gene>
<dbReference type="InterPro" id="IPR020904">
    <property type="entry name" value="Sc_DH/Rdtase_CS"/>
</dbReference>
<comment type="subunit">
    <text evidence="9">Homotetramer.</text>
</comment>
<organism evidence="11 12">
    <name type="scientific">Reticulibacter mediterranei</name>
    <dbReference type="NCBI Taxonomy" id="2778369"/>
    <lineage>
        <taxon>Bacteria</taxon>
        <taxon>Bacillati</taxon>
        <taxon>Chloroflexota</taxon>
        <taxon>Ktedonobacteria</taxon>
        <taxon>Ktedonobacterales</taxon>
        <taxon>Reticulibacteraceae</taxon>
        <taxon>Reticulibacter</taxon>
    </lineage>
</organism>
<comment type="similarity">
    <text evidence="2 9">Belongs to the short-chain dehydrogenases/reductases (SDR) family.</text>
</comment>
<dbReference type="GO" id="GO:0051287">
    <property type="term" value="F:NAD binding"/>
    <property type="evidence" value="ECO:0007669"/>
    <property type="project" value="UniProtKB-UniRule"/>
</dbReference>
<evidence type="ECO:0000256" key="3">
    <source>
        <dbReference type="ARBA" id="ARBA00012948"/>
    </source>
</evidence>
<feature type="domain" description="Ketoreductase" evidence="10">
    <location>
        <begin position="12"/>
        <end position="192"/>
    </location>
</feature>
<dbReference type="Pfam" id="PF13561">
    <property type="entry name" value="adh_short_C2"/>
    <property type="match status" value="1"/>
</dbReference>
<evidence type="ECO:0000256" key="8">
    <source>
        <dbReference type="PIRSR" id="PIRSR611284-2"/>
    </source>
</evidence>
<evidence type="ECO:0000256" key="9">
    <source>
        <dbReference type="RuleBase" id="RU366074"/>
    </source>
</evidence>
<comment type="pathway">
    <text evidence="1 9">Lipid metabolism; fatty acid biosynthesis.</text>
</comment>
<keyword evidence="9" id="KW-0276">Fatty acid metabolism</keyword>
<comment type="catalytic activity">
    <reaction evidence="6 9">
        <text>a (3R)-hydroxyacyl-[ACP] + NADP(+) = a 3-oxoacyl-[ACP] + NADPH + H(+)</text>
        <dbReference type="Rhea" id="RHEA:17397"/>
        <dbReference type="Rhea" id="RHEA-COMP:9916"/>
        <dbReference type="Rhea" id="RHEA-COMP:9945"/>
        <dbReference type="ChEBI" id="CHEBI:15378"/>
        <dbReference type="ChEBI" id="CHEBI:57783"/>
        <dbReference type="ChEBI" id="CHEBI:58349"/>
        <dbReference type="ChEBI" id="CHEBI:78776"/>
        <dbReference type="ChEBI" id="CHEBI:78827"/>
        <dbReference type="EC" id="1.1.1.100"/>
    </reaction>
</comment>
<evidence type="ECO:0000256" key="4">
    <source>
        <dbReference type="ARBA" id="ARBA00022857"/>
    </source>
</evidence>
<feature type="binding site" evidence="8">
    <location>
        <position position="96"/>
    </location>
    <ligand>
        <name>NADP(+)</name>
        <dbReference type="ChEBI" id="CHEBI:58349"/>
    </ligand>
</feature>
<comment type="function">
    <text evidence="9">Catalyzes the NADPH-dependent reduction of beta-ketoacyl-ACP substrates to beta-hydroxyacyl-ACP products, the first reductive step in the elongation cycle of fatty acid biosynthesis.</text>
</comment>
<dbReference type="UniPathway" id="UPA00094"/>
<dbReference type="PROSITE" id="PS00061">
    <property type="entry name" value="ADH_SHORT"/>
    <property type="match status" value="1"/>
</dbReference>
<dbReference type="SUPFAM" id="SSF51735">
    <property type="entry name" value="NAD(P)-binding Rossmann-fold domains"/>
    <property type="match status" value="1"/>
</dbReference>
<dbReference type="EC" id="1.1.1.100" evidence="3 9"/>
<dbReference type="GO" id="GO:0004316">
    <property type="term" value="F:3-oxoacyl-[acyl-carrier-protein] reductase (NADPH) activity"/>
    <property type="evidence" value="ECO:0007669"/>
    <property type="project" value="UniProtKB-UniRule"/>
</dbReference>
<dbReference type="InterPro" id="IPR011284">
    <property type="entry name" value="3oxo_ACP_reduc"/>
</dbReference>
<accession>A0A8J3IVG1</accession>
<keyword evidence="9" id="KW-0444">Lipid biosynthesis</keyword>
<dbReference type="PRINTS" id="PR00081">
    <property type="entry name" value="GDHRDH"/>
</dbReference>
<dbReference type="NCBIfam" id="NF005559">
    <property type="entry name" value="PRK07231.1"/>
    <property type="match status" value="1"/>
</dbReference>
<keyword evidence="9" id="KW-0443">Lipid metabolism</keyword>
<dbReference type="InterPro" id="IPR036291">
    <property type="entry name" value="NAD(P)-bd_dom_sf"/>
</dbReference>
<dbReference type="PRINTS" id="PR00080">
    <property type="entry name" value="SDRFAMILY"/>
</dbReference>
<evidence type="ECO:0000313" key="12">
    <source>
        <dbReference type="Proteomes" id="UP000597444"/>
    </source>
</evidence>
<dbReference type="NCBIfam" id="NF009466">
    <property type="entry name" value="PRK12826.1-2"/>
    <property type="match status" value="1"/>
</dbReference>